<evidence type="ECO:0000313" key="5">
    <source>
        <dbReference type="Proteomes" id="UP001275084"/>
    </source>
</evidence>
<evidence type="ECO:0000256" key="2">
    <source>
        <dbReference type="SAM" id="Phobius"/>
    </source>
</evidence>
<feature type="transmembrane region" description="Helical" evidence="2">
    <location>
        <begin position="237"/>
        <end position="255"/>
    </location>
</feature>
<feature type="transmembrane region" description="Helical" evidence="2">
    <location>
        <begin position="275"/>
        <end position="299"/>
    </location>
</feature>
<feature type="signal peptide" evidence="3">
    <location>
        <begin position="1"/>
        <end position="20"/>
    </location>
</feature>
<keyword evidence="2" id="KW-1133">Transmembrane helix</keyword>
<feature type="transmembrane region" description="Helical" evidence="2">
    <location>
        <begin position="36"/>
        <end position="55"/>
    </location>
</feature>
<dbReference type="InterPro" id="IPR051091">
    <property type="entry name" value="O-Glucosyltr/Glycosyltrsf_90"/>
</dbReference>
<feature type="transmembrane region" description="Helical" evidence="2">
    <location>
        <begin position="366"/>
        <end position="386"/>
    </location>
</feature>
<keyword evidence="5" id="KW-1185">Reference proteome</keyword>
<reference evidence="4" key="2">
    <citation type="submission" date="2023-06" db="EMBL/GenBank/DDBJ databases">
        <authorList>
            <consortium name="Lawrence Berkeley National Laboratory"/>
            <person name="Haridas S."/>
            <person name="Hensen N."/>
            <person name="Bonometti L."/>
            <person name="Westerberg I."/>
            <person name="Brannstrom I.O."/>
            <person name="Guillou S."/>
            <person name="Cros-Aarteil S."/>
            <person name="Calhoun S."/>
            <person name="Kuo A."/>
            <person name="Mondo S."/>
            <person name="Pangilinan J."/>
            <person name="Riley R."/>
            <person name="Labutti K."/>
            <person name="Andreopoulos B."/>
            <person name="Lipzen A."/>
            <person name="Chen C."/>
            <person name="Yanf M."/>
            <person name="Daum C."/>
            <person name="Ng V."/>
            <person name="Clum A."/>
            <person name="Steindorff A."/>
            <person name="Ohm R."/>
            <person name="Martin F."/>
            <person name="Silar P."/>
            <person name="Natvig D."/>
            <person name="Lalanne C."/>
            <person name="Gautier V."/>
            <person name="Ament-Velasquez S.L."/>
            <person name="Kruys A."/>
            <person name="Hutchinson M.I."/>
            <person name="Powell A.J."/>
            <person name="Barry K."/>
            <person name="Miller A.N."/>
            <person name="Grigoriev I.V."/>
            <person name="Debuchy R."/>
            <person name="Gladieux P."/>
            <person name="Thoren M.H."/>
            <person name="Johannesson H."/>
        </authorList>
    </citation>
    <scope>NUCLEOTIDE SEQUENCE</scope>
    <source>
        <strain evidence="4">CBS 955.72</strain>
    </source>
</reference>
<keyword evidence="2" id="KW-0472">Membrane</keyword>
<feature type="transmembrane region" description="Helical" evidence="2">
    <location>
        <begin position="338"/>
        <end position="354"/>
    </location>
</feature>
<dbReference type="PANTHER" id="PTHR12203">
    <property type="entry name" value="KDEL LYS-ASP-GLU-LEU CONTAINING - RELATED"/>
    <property type="match status" value="1"/>
</dbReference>
<accession>A0AAJ0M815</accession>
<proteinExistence type="predicted"/>
<gene>
    <name evidence="4" type="ORF">B0T25DRAFT_593912</name>
</gene>
<keyword evidence="2" id="KW-0812">Transmembrane</keyword>
<name>A0AAJ0M815_9PEZI</name>
<feature type="transmembrane region" description="Helical" evidence="2">
    <location>
        <begin position="167"/>
        <end position="184"/>
    </location>
</feature>
<feature type="chain" id="PRO_5042483568" evidence="3">
    <location>
        <begin position="21"/>
        <end position="953"/>
    </location>
</feature>
<sequence>MGTRFFSLVAVASFFWLAHSLETHQLTEQPRLSSLLILLVSGISAFATSFFALWLPGANGRFDDDSGPLRVPRPNLPKKPRRYFLPMLVMCIILRLEIFHRVSFDLQCSRSGIEAWLPLVILLYDFISSRKARSSSNAEDKDYDDMGSTMFDAIGNWASDWATNSRVGLGMVTLAFTYGTYLASSHGIRSTFFCSSQENSSLVVFLQWIGLLLDAAIIIVLWRVISWARTTKIRLRTMSGILLASALGTGLLYGSSSLFKQSRPMSYHFRGLDSLYVFDVFVDGLTFSVFFVSTGLLLAEGSPLSLTGIVTFISGLLMALCNTVLIGSWENVTPSKTYFSLVLICLGFSFFVFLNNVRSVVFIHRALVVFFLALVTIAATIFSIVMTHKAQVDSHPLERLVYDARVEAGRWLVHATTSNSLAVAVQEYKERHNGRDPPPKFDIWYKFAKDRKSPIMDHFAQMERDIIPFWGITPEKIREDTRRVALEPDITIMKIQDGTANHEVPAGSPHKAVMDDLAEMIKPFAEHLPDIELAINLNNRPRVLAPWEDVHRFATAGRQKGLSRILSRRSAPAGDELTNSASPNQVIPRRDFTTVRAFREMTALTCPPGTSTRSGAHWDVRDFCSSCTNPHSQGTQDLRNWPLSQKLCHQSDLLRLHGFHTTPPELRPIQELLPVFGASKTDSYSDILIPLHHASERPSGSDRAFEMKRRSLFWRGSLDGHLAGPNSHELLRGGHQERLVHLANNASSTDKTTILLPSSTDTDRFAYEQVSTSELNALLPMDIGFTQSTCKDCNDDVARREFGVKPEADHDAADGQLMHQYVLVVDTNDGPPQDLLHIVRSASVPFQASIFKEWYSERLRAWIHFVPVDLRFHALHSTLAYFTGFNNNQGEIVNGREVKMAPRLEEGRWIAEQGRRWANTAIRRDDMETYLFRLLLEWGRVVDDRREQIGFVL</sequence>
<evidence type="ECO:0000256" key="1">
    <source>
        <dbReference type="SAM" id="MobiDB-lite"/>
    </source>
</evidence>
<evidence type="ECO:0000313" key="4">
    <source>
        <dbReference type="EMBL" id="KAK3341320.1"/>
    </source>
</evidence>
<organism evidence="4 5">
    <name type="scientific">Lasiosphaeria hispida</name>
    <dbReference type="NCBI Taxonomy" id="260671"/>
    <lineage>
        <taxon>Eukaryota</taxon>
        <taxon>Fungi</taxon>
        <taxon>Dikarya</taxon>
        <taxon>Ascomycota</taxon>
        <taxon>Pezizomycotina</taxon>
        <taxon>Sordariomycetes</taxon>
        <taxon>Sordariomycetidae</taxon>
        <taxon>Sordariales</taxon>
        <taxon>Lasiosphaeriaceae</taxon>
        <taxon>Lasiosphaeria</taxon>
    </lineage>
</organism>
<dbReference type="Proteomes" id="UP001275084">
    <property type="component" value="Unassembled WGS sequence"/>
</dbReference>
<feature type="transmembrane region" description="Helical" evidence="2">
    <location>
        <begin position="204"/>
        <end position="225"/>
    </location>
</feature>
<feature type="region of interest" description="Disordered" evidence="1">
    <location>
        <begin position="564"/>
        <end position="584"/>
    </location>
</feature>
<feature type="transmembrane region" description="Helical" evidence="2">
    <location>
        <begin position="306"/>
        <end position="326"/>
    </location>
</feature>
<keyword evidence="3" id="KW-0732">Signal</keyword>
<dbReference type="AlphaFoldDB" id="A0AAJ0M815"/>
<dbReference type="PANTHER" id="PTHR12203:SF35">
    <property type="entry name" value="PROTEIN O-GLUCOSYLTRANSFERASE 1"/>
    <property type="match status" value="1"/>
</dbReference>
<comment type="caution">
    <text evidence="4">The sequence shown here is derived from an EMBL/GenBank/DDBJ whole genome shotgun (WGS) entry which is preliminary data.</text>
</comment>
<evidence type="ECO:0000256" key="3">
    <source>
        <dbReference type="SAM" id="SignalP"/>
    </source>
</evidence>
<reference evidence="4" key="1">
    <citation type="journal article" date="2023" name="Mol. Phylogenet. Evol.">
        <title>Genome-scale phylogeny and comparative genomics of the fungal order Sordariales.</title>
        <authorList>
            <person name="Hensen N."/>
            <person name="Bonometti L."/>
            <person name="Westerberg I."/>
            <person name="Brannstrom I.O."/>
            <person name="Guillou S."/>
            <person name="Cros-Aarteil S."/>
            <person name="Calhoun S."/>
            <person name="Haridas S."/>
            <person name="Kuo A."/>
            <person name="Mondo S."/>
            <person name="Pangilinan J."/>
            <person name="Riley R."/>
            <person name="LaButti K."/>
            <person name="Andreopoulos B."/>
            <person name="Lipzen A."/>
            <person name="Chen C."/>
            <person name="Yan M."/>
            <person name="Daum C."/>
            <person name="Ng V."/>
            <person name="Clum A."/>
            <person name="Steindorff A."/>
            <person name="Ohm R.A."/>
            <person name="Martin F."/>
            <person name="Silar P."/>
            <person name="Natvig D.O."/>
            <person name="Lalanne C."/>
            <person name="Gautier V."/>
            <person name="Ament-Velasquez S.L."/>
            <person name="Kruys A."/>
            <person name="Hutchinson M.I."/>
            <person name="Powell A.J."/>
            <person name="Barry K."/>
            <person name="Miller A.N."/>
            <person name="Grigoriev I.V."/>
            <person name="Debuchy R."/>
            <person name="Gladieux P."/>
            <person name="Hiltunen Thoren M."/>
            <person name="Johannesson H."/>
        </authorList>
    </citation>
    <scope>NUCLEOTIDE SEQUENCE</scope>
    <source>
        <strain evidence="4">CBS 955.72</strain>
    </source>
</reference>
<protein>
    <submittedName>
        <fullName evidence="4">Glycosyltransferase family 90 protein</fullName>
    </submittedName>
</protein>
<dbReference type="EMBL" id="JAUIQD010000008">
    <property type="protein sequence ID" value="KAK3341320.1"/>
    <property type="molecule type" value="Genomic_DNA"/>
</dbReference>